<evidence type="ECO:0000313" key="2">
    <source>
        <dbReference type="EMBL" id="KAI9160064.1"/>
    </source>
</evidence>
<dbReference type="InterPro" id="IPR011990">
    <property type="entry name" value="TPR-like_helical_dom_sf"/>
</dbReference>
<reference evidence="2" key="2">
    <citation type="submission" date="2023-02" db="EMBL/GenBank/DDBJ databases">
        <authorList>
            <person name="Swenson N.G."/>
            <person name="Wegrzyn J.L."/>
            <person name="Mcevoy S.L."/>
        </authorList>
    </citation>
    <scope>NUCLEOTIDE SEQUENCE</scope>
    <source>
        <strain evidence="2">91603</strain>
        <tissue evidence="2">Leaf</tissue>
    </source>
</reference>
<keyword evidence="1" id="KW-0677">Repeat</keyword>
<sequence length="131" mass="14894">MITSYIVAGELENAQALFNEMIIKGQLPNVFTYNSMIRGFCMAGRGNMFIYSQKSKDIRDVRAAFCNKGLFSRNSIGECLFVPALFTRFLPAANSSVRSGNGYSVFELRLKETEPIKNILCPCRWFHLNYL</sequence>
<gene>
    <name evidence="2" type="ORF">LWI28_004772</name>
</gene>
<organism evidence="2 3">
    <name type="scientific">Acer negundo</name>
    <name type="common">Box elder</name>
    <dbReference type="NCBI Taxonomy" id="4023"/>
    <lineage>
        <taxon>Eukaryota</taxon>
        <taxon>Viridiplantae</taxon>
        <taxon>Streptophyta</taxon>
        <taxon>Embryophyta</taxon>
        <taxon>Tracheophyta</taxon>
        <taxon>Spermatophyta</taxon>
        <taxon>Magnoliopsida</taxon>
        <taxon>eudicotyledons</taxon>
        <taxon>Gunneridae</taxon>
        <taxon>Pentapetalae</taxon>
        <taxon>rosids</taxon>
        <taxon>malvids</taxon>
        <taxon>Sapindales</taxon>
        <taxon>Sapindaceae</taxon>
        <taxon>Hippocastanoideae</taxon>
        <taxon>Acereae</taxon>
        <taxon>Acer</taxon>
    </lineage>
</organism>
<dbReference type="AlphaFoldDB" id="A0AAD5IFI9"/>
<reference evidence="2" key="1">
    <citation type="journal article" date="2022" name="Plant J.">
        <title>Strategies of tolerance reflected in two North American maple genomes.</title>
        <authorList>
            <person name="McEvoy S.L."/>
            <person name="Sezen U.U."/>
            <person name="Trouern-Trend A."/>
            <person name="McMahon S.M."/>
            <person name="Schaberg P.G."/>
            <person name="Yang J."/>
            <person name="Wegrzyn J.L."/>
            <person name="Swenson N.G."/>
        </authorList>
    </citation>
    <scope>NUCLEOTIDE SEQUENCE</scope>
    <source>
        <strain evidence="2">91603</strain>
    </source>
</reference>
<protein>
    <recommendedName>
        <fullName evidence="4">Pentatricopeptide repeat-containing protein</fullName>
    </recommendedName>
</protein>
<dbReference type="NCBIfam" id="TIGR00756">
    <property type="entry name" value="PPR"/>
    <property type="match status" value="1"/>
</dbReference>
<dbReference type="Pfam" id="PF13041">
    <property type="entry name" value="PPR_2"/>
    <property type="match status" value="1"/>
</dbReference>
<evidence type="ECO:0000256" key="1">
    <source>
        <dbReference type="ARBA" id="ARBA00022737"/>
    </source>
</evidence>
<dbReference type="Proteomes" id="UP001064489">
    <property type="component" value="Chromosome 2"/>
</dbReference>
<evidence type="ECO:0008006" key="4">
    <source>
        <dbReference type="Google" id="ProtNLM"/>
    </source>
</evidence>
<evidence type="ECO:0000313" key="3">
    <source>
        <dbReference type="Proteomes" id="UP001064489"/>
    </source>
</evidence>
<accession>A0AAD5IFI9</accession>
<dbReference type="Gene3D" id="1.25.40.10">
    <property type="entry name" value="Tetratricopeptide repeat domain"/>
    <property type="match status" value="1"/>
</dbReference>
<comment type="caution">
    <text evidence="2">The sequence shown here is derived from an EMBL/GenBank/DDBJ whole genome shotgun (WGS) entry which is preliminary data.</text>
</comment>
<dbReference type="EMBL" id="JAJSOW010000106">
    <property type="protein sequence ID" value="KAI9160064.1"/>
    <property type="molecule type" value="Genomic_DNA"/>
</dbReference>
<name>A0AAD5IFI9_ACENE</name>
<dbReference type="InterPro" id="IPR002885">
    <property type="entry name" value="PPR_rpt"/>
</dbReference>
<keyword evidence="3" id="KW-1185">Reference proteome</keyword>
<proteinExistence type="predicted"/>